<feature type="transmembrane region" description="Helical" evidence="5">
    <location>
        <begin position="218"/>
        <end position="236"/>
    </location>
</feature>
<dbReference type="Pfam" id="PF01925">
    <property type="entry name" value="TauE"/>
    <property type="match status" value="1"/>
</dbReference>
<comment type="caution">
    <text evidence="6">The sequence shown here is derived from an EMBL/GenBank/DDBJ whole genome shotgun (WGS) entry which is preliminary data.</text>
</comment>
<evidence type="ECO:0000256" key="1">
    <source>
        <dbReference type="ARBA" id="ARBA00004141"/>
    </source>
</evidence>
<comment type="subcellular location">
    <subcellularLocation>
        <location evidence="5">Cell membrane</location>
        <topology evidence="5">Multi-pass membrane protein</topology>
    </subcellularLocation>
    <subcellularLocation>
        <location evidence="1">Membrane</location>
        <topology evidence="1">Multi-pass membrane protein</topology>
    </subcellularLocation>
</comment>
<feature type="transmembrane region" description="Helical" evidence="5">
    <location>
        <begin position="7"/>
        <end position="39"/>
    </location>
</feature>
<evidence type="ECO:0000256" key="2">
    <source>
        <dbReference type="ARBA" id="ARBA00022692"/>
    </source>
</evidence>
<feature type="transmembrane region" description="Helical" evidence="5">
    <location>
        <begin position="188"/>
        <end position="206"/>
    </location>
</feature>
<dbReference type="RefSeq" id="WP_314012422.1">
    <property type="nucleotide sequence ID" value="NZ_JAVTTP010000001.1"/>
</dbReference>
<keyword evidence="4 5" id="KW-0472">Membrane</keyword>
<dbReference type="PANTHER" id="PTHR43701">
    <property type="entry name" value="MEMBRANE TRANSPORTER PROTEIN MJ0441-RELATED"/>
    <property type="match status" value="1"/>
</dbReference>
<feature type="transmembrane region" description="Helical" evidence="5">
    <location>
        <begin position="113"/>
        <end position="131"/>
    </location>
</feature>
<keyword evidence="7" id="KW-1185">Reference proteome</keyword>
<keyword evidence="2 5" id="KW-0812">Transmembrane</keyword>
<dbReference type="EMBL" id="JAVTTP010000001">
    <property type="protein sequence ID" value="MDT7827481.1"/>
    <property type="molecule type" value="Genomic_DNA"/>
</dbReference>
<accession>A0ABU3L180</accession>
<keyword evidence="3 5" id="KW-1133">Transmembrane helix</keyword>
<dbReference type="PANTHER" id="PTHR43701:SF2">
    <property type="entry name" value="MEMBRANE TRANSPORTER PROTEIN YJNA-RELATED"/>
    <property type="match status" value="1"/>
</dbReference>
<proteinExistence type="inferred from homology"/>
<dbReference type="Proteomes" id="UP001250656">
    <property type="component" value="Unassembled WGS sequence"/>
</dbReference>
<organism evidence="6 7">
    <name type="scientific">Pricia mediterranea</name>
    <dbReference type="NCBI Taxonomy" id="3076079"/>
    <lineage>
        <taxon>Bacteria</taxon>
        <taxon>Pseudomonadati</taxon>
        <taxon>Bacteroidota</taxon>
        <taxon>Flavobacteriia</taxon>
        <taxon>Flavobacteriales</taxon>
        <taxon>Flavobacteriaceae</taxon>
        <taxon>Pricia</taxon>
    </lineage>
</organism>
<comment type="similarity">
    <text evidence="5">Belongs to the 4-toluene sulfonate uptake permease (TSUP) (TC 2.A.102) family.</text>
</comment>
<sequence length="268" mass="29044">MEVTVALGYLGALVIGIVLGLIGGGGSILTVPILVYFLFINPVMATAYSLFIVGTTSLVGAIQNIRKKLVDFKTAIVFSIPAFIAVYATRKYVMPAIPEELFTVGGFLVTKDIGIMLFFAITMLLASYSMIREECENCDNDTIEIVYNYPMIVLEGIVVGVLTGIVGAGGGFLIIPALVLLAKLPMKKAVATSLLIIAVKSLIGFIGDVQNLKIDWKFLSVFSVLSIIGIFFGIWLNKFIDGSKLKKAFGWFVLVMGVFIFVKELFLS</sequence>
<reference evidence="6 7" key="1">
    <citation type="submission" date="2023-09" db="EMBL/GenBank/DDBJ databases">
        <title>Novel taxa isolated from Blanes Bay.</title>
        <authorList>
            <person name="Rey-Velasco X."/>
            <person name="Lucena T."/>
        </authorList>
    </citation>
    <scope>NUCLEOTIDE SEQUENCE [LARGE SCALE GENOMIC DNA]</scope>
    <source>
        <strain evidence="6 7">S334</strain>
    </source>
</reference>
<dbReference type="InterPro" id="IPR002781">
    <property type="entry name" value="TM_pro_TauE-like"/>
</dbReference>
<feature type="transmembrane region" description="Helical" evidence="5">
    <location>
        <begin position="248"/>
        <end position="267"/>
    </location>
</feature>
<evidence type="ECO:0000256" key="5">
    <source>
        <dbReference type="RuleBase" id="RU363041"/>
    </source>
</evidence>
<protein>
    <recommendedName>
        <fullName evidence="5">Probable membrane transporter protein</fullName>
    </recommendedName>
</protein>
<evidence type="ECO:0000256" key="3">
    <source>
        <dbReference type="ARBA" id="ARBA00022989"/>
    </source>
</evidence>
<evidence type="ECO:0000313" key="6">
    <source>
        <dbReference type="EMBL" id="MDT7827481.1"/>
    </source>
</evidence>
<evidence type="ECO:0000256" key="4">
    <source>
        <dbReference type="ARBA" id="ARBA00023136"/>
    </source>
</evidence>
<evidence type="ECO:0000313" key="7">
    <source>
        <dbReference type="Proteomes" id="UP001250656"/>
    </source>
</evidence>
<keyword evidence="5" id="KW-1003">Cell membrane</keyword>
<name>A0ABU3L180_9FLAO</name>
<gene>
    <name evidence="6" type="ORF">RQM65_02235</name>
</gene>
<feature type="transmembrane region" description="Helical" evidence="5">
    <location>
        <begin position="74"/>
        <end position="93"/>
    </location>
</feature>
<dbReference type="InterPro" id="IPR051598">
    <property type="entry name" value="TSUP/Inactive_protease-like"/>
</dbReference>
<feature type="transmembrane region" description="Helical" evidence="5">
    <location>
        <begin position="152"/>
        <end position="182"/>
    </location>
</feature>